<evidence type="ECO:0000259" key="3">
    <source>
        <dbReference type="SMART" id="SM00382"/>
    </source>
</evidence>
<dbReference type="InterPro" id="IPR003959">
    <property type="entry name" value="ATPase_AAA_core"/>
</dbReference>
<keyword evidence="2" id="KW-0812">Transmembrane</keyword>
<dbReference type="PANTHER" id="PTHR23070">
    <property type="entry name" value="BCS1 AAA-TYPE ATPASE"/>
    <property type="match status" value="1"/>
</dbReference>
<dbReference type="InterPro" id="IPR050747">
    <property type="entry name" value="Mitochondrial_chaperone_BCS1"/>
</dbReference>
<dbReference type="GO" id="GO:0005524">
    <property type="term" value="F:ATP binding"/>
    <property type="evidence" value="ECO:0007669"/>
    <property type="project" value="InterPro"/>
</dbReference>
<protein>
    <recommendedName>
        <fullName evidence="3">AAA+ ATPase domain-containing protein</fullName>
    </recommendedName>
</protein>
<name>A0A6C0DRU2_9ZZZZ</name>
<dbReference type="Gene3D" id="3.40.50.300">
    <property type="entry name" value="P-loop containing nucleotide triphosphate hydrolases"/>
    <property type="match status" value="1"/>
</dbReference>
<dbReference type="AlphaFoldDB" id="A0A6C0DRU2"/>
<evidence type="ECO:0000256" key="2">
    <source>
        <dbReference type="SAM" id="Phobius"/>
    </source>
</evidence>
<dbReference type="InterPro" id="IPR027417">
    <property type="entry name" value="P-loop_NTPase"/>
</dbReference>
<dbReference type="Pfam" id="PF00004">
    <property type="entry name" value="AAA"/>
    <property type="match status" value="1"/>
</dbReference>
<dbReference type="InterPro" id="IPR003593">
    <property type="entry name" value="AAA+_ATPase"/>
</dbReference>
<dbReference type="SMART" id="SM00382">
    <property type="entry name" value="AAA"/>
    <property type="match status" value="1"/>
</dbReference>
<dbReference type="SUPFAM" id="SSF52540">
    <property type="entry name" value="P-loop containing nucleoside triphosphate hydrolases"/>
    <property type="match status" value="1"/>
</dbReference>
<evidence type="ECO:0000313" key="4">
    <source>
        <dbReference type="EMBL" id="QHT19162.1"/>
    </source>
</evidence>
<feature type="domain" description="AAA+ ATPase" evidence="3">
    <location>
        <begin position="283"/>
        <end position="466"/>
    </location>
</feature>
<keyword evidence="2" id="KW-0472">Membrane</keyword>
<proteinExistence type="inferred from homology"/>
<organism evidence="4">
    <name type="scientific">viral metagenome</name>
    <dbReference type="NCBI Taxonomy" id="1070528"/>
    <lineage>
        <taxon>unclassified sequences</taxon>
        <taxon>metagenomes</taxon>
        <taxon>organismal metagenomes</taxon>
    </lineage>
</organism>
<dbReference type="GO" id="GO:0016887">
    <property type="term" value="F:ATP hydrolysis activity"/>
    <property type="evidence" value="ECO:0007669"/>
    <property type="project" value="InterPro"/>
</dbReference>
<keyword evidence="2" id="KW-1133">Transmembrane helix</keyword>
<dbReference type="EMBL" id="MN739663">
    <property type="protein sequence ID" value="QHT19162.1"/>
    <property type="molecule type" value="Genomic_DNA"/>
</dbReference>
<accession>A0A6C0DRU2</accession>
<evidence type="ECO:0000256" key="1">
    <source>
        <dbReference type="ARBA" id="ARBA00007448"/>
    </source>
</evidence>
<sequence length="524" mass="61713">MHQIFTETINRTFQDSMRMSIFSAIKTKNTIIDTFLSTIIITAITYFIKFLNMNLNYNILSKPIDNIKSLIYKKYSISFEGKQTFSITRYDSVPNISTCFTDTFKAIFHDIISNTSTNENIYSIKEYITSKKHYNDNIDADLYVINQTTPILYNKELQIYIRTESIKEYDDNQKNKDNAKTASIIITLYSYKTNIQGLMEFIEEIKNKYCKYIEDSRMNKKFIYSLRMAKQDEDGVKQCWNETIFESARTFSNMFFDNKIETLEKINFFLNNKEWYYNNGIPYTLGIGLHGPPGTGKTSFFKSLANLTGRHLVILSLKMIKTKQQLEEFFFEEKYNNKNAIGFDKKIILIEDIDCMCDIVYKRDSKKRKHKTNDTPKPEENIIEAAFQQLLDTNTDENKFQKNIFDRCKSSPNDPITLDDILNLWDGIKETPGRILGISSNHYDKLDPALIRPGRIDISLKLDNCSRETIKNMYTHYYNLEIDGIQIQRIKERFYSPAEIVNCYILYKDEPQKFIERLLKNKKF</sequence>
<reference evidence="4" key="1">
    <citation type="journal article" date="2020" name="Nature">
        <title>Giant virus diversity and host interactions through global metagenomics.</title>
        <authorList>
            <person name="Schulz F."/>
            <person name="Roux S."/>
            <person name="Paez-Espino D."/>
            <person name="Jungbluth S."/>
            <person name="Walsh D.A."/>
            <person name="Denef V.J."/>
            <person name="McMahon K.D."/>
            <person name="Konstantinidis K.T."/>
            <person name="Eloe-Fadrosh E.A."/>
            <person name="Kyrpides N.C."/>
            <person name="Woyke T."/>
        </authorList>
    </citation>
    <scope>NUCLEOTIDE SEQUENCE</scope>
    <source>
        <strain evidence="4">GVMAG-M-3300023174-49</strain>
    </source>
</reference>
<comment type="similarity">
    <text evidence="1">Belongs to the AAA ATPase family. BCS1 subfamily.</text>
</comment>
<feature type="transmembrane region" description="Helical" evidence="2">
    <location>
        <begin position="30"/>
        <end position="48"/>
    </location>
</feature>